<dbReference type="SUPFAM" id="SSF103473">
    <property type="entry name" value="MFS general substrate transporter"/>
    <property type="match status" value="1"/>
</dbReference>
<evidence type="ECO:0000313" key="6">
    <source>
        <dbReference type="EMBL" id="CAE7261391.1"/>
    </source>
</evidence>
<dbReference type="Gene3D" id="1.20.1250.20">
    <property type="entry name" value="MFS general substrate transporter like domains"/>
    <property type="match status" value="1"/>
</dbReference>
<evidence type="ECO:0000256" key="1">
    <source>
        <dbReference type="ARBA" id="ARBA00004141"/>
    </source>
</evidence>
<dbReference type="GO" id="GO:0015112">
    <property type="term" value="F:nitrate transmembrane transporter activity"/>
    <property type="evidence" value="ECO:0007669"/>
    <property type="project" value="InterPro"/>
</dbReference>
<accession>A0A812MF40</accession>
<dbReference type="Proteomes" id="UP000649617">
    <property type="component" value="Unassembled WGS sequence"/>
</dbReference>
<keyword evidence="3 5" id="KW-1133">Transmembrane helix</keyword>
<evidence type="ECO:0000313" key="7">
    <source>
        <dbReference type="Proteomes" id="UP000649617"/>
    </source>
</evidence>
<dbReference type="InterPro" id="IPR036259">
    <property type="entry name" value="MFS_trans_sf"/>
</dbReference>
<feature type="transmembrane region" description="Helical" evidence="5">
    <location>
        <begin position="80"/>
        <end position="99"/>
    </location>
</feature>
<dbReference type="InterPro" id="IPR044772">
    <property type="entry name" value="NO3_transporter"/>
</dbReference>
<evidence type="ECO:0000256" key="3">
    <source>
        <dbReference type="ARBA" id="ARBA00022989"/>
    </source>
</evidence>
<sequence>VKDADGNPTDCVDPTATELAGGMTKYRPEVLVKCVCTAGTECNGMIANAGVAAVASTIFVRIALGTLLERVGPVNVQSGLLTFGAIWVAAAAGISAPWNYTMIRFFIGCAGATFVTNQFWCSLMFAPNVIGTANATAAGWGNLGGGATLLENYYLCP</sequence>
<dbReference type="PANTHER" id="PTHR23515">
    <property type="entry name" value="HIGH-AFFINITY NITRATE TRANSPORTER 2.3"/>
    <property type="match status" value="1"/>
</dbReference>
<evidence type="ECO:0000256" key="2">
    <source>
        <dbReference type="ARBA" id="ARBA00022692"/>
    </source>
</evidence>
<keyword evidence="4 5" id="KW-0472">Membrane</keyword>
<feature type="non-terminal residue" evidence="6">
    <location>
        <position position="157"/>
    </location>
</feature>
<feature type="transmembrane region" description="Helical" evidence="5">
    <location>
        <begin position="45"/>
        <end position="68"/>
    </location>
</feature>
<keyword evidence="2 5" id="KW-0812">Transmembrane</keyword>
<dbReference type="AlphaFoldDB" id="A0A812MF40"/>
<comment type="subcellular location">
    <subcellularLocation>
        <location evidence="1">Membrane</location>
        <topology evidence="1">Multi-pass membrane protein</topology>
    </subcellularLocation>
</comment>
<organism evidence="6 7">
    <name type="scientific">Symbiodinium pilosum</name>
    <name type="common">Dinoflagellate</name>
    <dbReference type="NCBI Taxonomy" id="2952"/>
    <lineage>
        <taxon>Eukaryota</taxon>
        <taxon>Sar</taxon>
        <taxon>Alveolata</taxon>
        <taxon>Dinophyceae</taxon>
        <taxon>Suessiales</taxon>
        <taxon>Symbiodiniaceae</taxon>
        <taxon>Symbiodinium</taxon>
    </lineage>
</organism>
<name>A0A812MF40_SYMPI</name>
<dbReference type="GO" id="GO:0016020">
    <property type="term" value="C:membrane"/>
    <property type="evidence" value="ECO:0007669"/>
    <property type="project" value="UniProtKB-SubCell"/>
</dbReference>
<comment type="caution">
    <text evidence="6">The sequence shown here is derived from an EMBL/GenBank/DDBJ whole genome shotgun (WGS) entry which is preliminary data.</text>
</comment>
<keyword evidence="7" id="KW-1185">Reference proteome</keyword>
<gene>
    <name evidence="6" type="primary">NRT2.5</name>
    <name evidence="6" type="ORF">SPIL2461_LOCUS5489</name>
</gene>
<dbReference type="OrthoDB" id="426475at2759"/>
<evidence type="ECO:0000256" key="4">
    <source>
        <dbReference type="ARBA" id="ARBA00023136"/>
    </source>
</evidence>
<protein>
    <submittedName>
        <fullName evidence="6">NRT2.5 protein</fullName>
    </submittedName>
</protein>
<evidence type="ECO:0000256" key="5">
    <source>
        <dbReference type="SAM" id="Phobius"/>
    </source>
</evidence>
<dbReference type="EMBL" id="CAJNIZ010007802">
    <property type="protein sequence ID" value="CAE7261391.1"/>
    <property type="molecule type" value="Genomic_DNA"/>
</dbReference>
<reference evidence="6" key="1">
    <citation type="submission" date="2021-02" db="EMBL/GenBank/DDBJ databases">
        <authorList>
            <person name="Dougan E. K."/>
            <person name="Rhodes N."/>
            <person name="Thang M."/>
            <person name="Chan C."/>
        </authorList>
    </citation>
    <scope>NUCLEOTIDE SEQUENCE</scope>
</reference>
<proteinExistence type="predicted"/>